<evidence type="ECO:0000256" key="8">
    <source>
        <dbReference type="ARBA" id="ARBA00048744"/>
    </source>
</evidence>
<evidence type="ECO:0000256" key="6">
    <source>
        <dbReference type="ARBA" id="ARBA00022953"/>
    </source>
</evidence>
<keyword evidence="5" id="KW-0547">Nucleotide-binding</keyword>
<dbReference type="GO" id="GO:0046872">
    <property type="term" value="F:metal ion binding"/>
    <property type="evidence" value="ECO:0007669"/>
    <property type="project" value="UniProtKB-KW"/>
</dbReference>
<dbReference type="GO" id="GO:0003968">
    <property type="term" value="F:RNA-directed RNA polymerase activity"/>
    <property type="evidence" value="ECO:0007669"/>
    <property type="project" value="UniProtKB-KW"/>
</dbReference>
<dbReference type="Pfam" id="PF03431">
    <property type="entry name" value="RNA_replicase_B"/>
    <property type="match status" value="1"/>
</dbReference>
<dbReference type="EC" id="2.7.7.48" evidence="1"/>
<evidence type="ECO:0000256" key="1">
    <source>
        <dbReference type="ARBA" id="ARBA00012494"/>
    </source>
</evidence>
<sequence>MDLLQSTIRAYQRLLSSWTFRSPSSFPEEFAIKRFQKKFERPINGKEKDLKLKAWEDFISFDSQLPSRILRPSGEWYKARHLIQMWCRGDFRRSAVEFPQGSSFLPTRGLNSIESRLSRGTWSCTPENFDEFSRLVYNHKALKRAARRRYTKWYQKRQISDSRKESERLLWRYFGSLKDPGFEIFKWKLERITHFVRGSRFSTVFKNNEKRRPINIESLGNILVQRQQGNFLRSCLQHIGIDLDTLADRHKMLIRDPRKATIDLKNASDSNTIALSEFLLPKKLFEALHHSRSFLLLGGDHEYHVPKKMSSMGNGYTFELMTLILTAISRVLDPTATVFGDDIIIDQKCAPRLIELLEEVGWVVNRDKSFIEGPFRESCGANWHDEYGYIKSFDFVYPNSIADCANILNKCYALNEYPAFADLYQALHKLTPKALRGGPFTRATIETFADRGDSEDIPIYFSCDTEGLPIPKRKKVEICDKYHFSNVTKFTGFKYIPRKASKTVRTLSNDYHWGKYEMYLYSCRIVDDVITGDGRWVPIDLYLADNRVLNPQLLE</sequence>
<keyword evidence="4" id="KW-0548">Nucleotidyltransferase</keyword>
<comment type="cofactor">
    <cofactor evidence="9">
        <name>Mg(2+)</name>
        <dbReference type="ChEBI" id="CHEBI:18420"/>
    </cofactor>
    <text evidence="9">Binds 2 Mg(2+) per subunit.</text>
</comment>
<reference evidence="11" key="1">
    <citation type="submission" date="2020-09" db="EMBL/GenBank/DDBJ databases">
        <title>Leviviricetes taxonomy.</title>
        <authorList>
            <person name="Stockdale S.R."/>
            <person name="Callanan J."/>
            <person name="Adriaenssens E.M."/>
            <person name="Kuhn J.H."/>
            <person name="Rumnieks J."/>
            <person name="Shkoporov A."/>
            <person name="Draper L.A."/>
            <person name="Ross P."/>
            <person name="Hill C."/>
        </authorList>
    </citation>
    <scope>NUCLEOTIDE SEQUENCE</scope>
</reference>
<accession>A0A8S5L0N1</accession>
<keyword evidence="9" id="KW-0479">Metal-binding</keyword>
<dbReference type="GO" id="GO:0039694">
    <property type="term" value="P:viral RNA genome replication"/>
    <property type="evidence" value="ECO:0007669"/>
    <property type="project" value="InterPro"/>
</dbReference>
<name>A0A8S5L0N1_9VIRU</name>
<dbReference type="GO" id="GO:0000166">
    <property type="term" value="F:nucleotide binding"/>
    <property type="evidence" value="ECO:0007669"/>
    <property type="project" value="UniProtKB-KW"/>
</dbReference>
<feature type="binding site" evidence="9">
    <location>
        <position position="342"/>
    </location>
    <ligand>
        <name>Mg(2+)</name>
        <dbReference type="ChEBI" id="CHEBI:18420"/>
        <label>2</label>
    </ligand>
</feature>
<dbReference type="PROSITE" id="PS50522">
    <property type="entry name" value="RDRP_PHAGE"/>
    <property type="match status" value="1"/>
</dbReference>
<dbReference type="InterPro" id="IPR005093">
    <property type="entry name" value="RNArep_beta"/>
</dbReference>
<feature type="domain" description="RdRp catalytic" evidence="10">
    <location>
        <begin position="248"/>
        <end position="373"/>
    </location>
</feature>
<evidence type="ECO:0000256" key="5">
    <source>
        <dbReference type="ARBA" id="ARBA00022741"/>
    </source>
</evidence>
<dbReference type="KEGG" id="vg:80397920"/>
<feature type="binding site" evidence="9">
    <location>
        <position position="263"/>
    </location>
    <ligand>
        <name>Mg(2+)</name>
        <dbReference type="ChEBI" id="CHEBI:18420"/>
        <label>2</label>
    </ligand>
</feature>
<gene>
    <name evidence="11" type="primary">SRR6960509_4_3</name>
</gene>
<feature type="binding site" evidence="9">
    <location>
        <position position="341"/>
    </location>
    <ligand>
        <name>Mg(2+)</name>
        <dbReference type="ChEBI" id="CHEBI:18420"/>
        <label>2</label>
    </ligand>
</feature>
<proteinExistence type="predicted"/>
<evidence type="ECO:0000256" key="2">
    <source>
        <dbReference type="ARBA" id="ARBA00022484"/>
    </source>
</evidence>
<keyword evidence="2 11" id="KW-0696">RNA-directed RNA polymerase</keyword>
<comment type="catalytic activity">
    <reaction evidence="8">
        <text>RNA(n) + a ribonucleoside 5'-triphosphate = RNA(n+1) + diphosphate</text>
        <dbReference type="Rhea" id="RHEA:21248"/>
        <dbReference type="Rhea" id="RHEA-COMP:14527"/>
        <dbReference type="Rhea" id="RHEA-COMP:17342"/>
        <dbReference type="ChEBI" id="CHEBI:33019"/>
        <dbReference type="ChEBI" id="CHEBI:61557"/>
        <dbReference type="ChEBI" id="CHEBI:140395"/>
        <dbReference type="EC" id="2.7.7.48"/>
    </reaction>
</comment>
<evidence type="ECO:0000256" key="9">
    <source>
        <dbReference type="PIRSR" id="PIRSR605093-1"/>
    </source>
</evidence>
<dbReference type="InterPro" id="IPR007096">
    <property type="entry name" value="RNA-dir_Rpol_cat_phage"/>
</dbReference>
<evidence type="ECO:0000256" key="3">
    <source>
        <dbReference type="ARBA" id="ARBA00022679"/>
    </source>
</evidence>
<keyword evidence="9" id="KW-0460">Magnesium</keyword>
<evidence type="ECO:0000256" key="7">
    <source>
        <dbReference type="ARBA" id="ARBA00030248"/>
    </source>
</evidence>
<dbReference type="GeneID" id="80397920"/>
<dbReference type="RefSeq" id="YP_010769023.1">
    <property type="nucleotide sequence ID" value="NC_073856.1"/>
</dbReference>
<dbReference type="Proteomes" id="UP000677217">
    <property type="component" value="Segment"/>
</dbReference>
<keyword evidence="3" id="KW-0808">Transferase</keyword>
<evidence type="ECO:0000256" key="4">
    <source>
        <dbReference type="ARBA" id="ARBA00022695"/>
    </source>
</evidence>
<dbReference type="EMBL" id="BK013685">
    <property type="protein sequence ID" value="DAD50991.1"/>
    <property type="molecule type" value="Genomic_RNA"/>
</dbReference>
<evidence type="ECO:0000313" key="11">
    <source>
        <dbReference type="EMBL" id="DAD50991.1"/>
    </source>
</evidence>
<evidence type="ECO:0000313" key="12">
    <source>
        <dbReference type="Proteomes" id="UP000677217"/>
    </source>
</evidence>
<organism evidence="11 12">
    <name type="scientific">ssRNA phage SRR6960509_4</name>
    <dbReference type="NCBI Taxonomy" id="2786531"/>
    <lineage>
        <taxon>Viruses</taxon>
        <taxon>Riboviria</taxon>
        <taxon>Orthornavirae</taxon>
        <taxon>Lenarviricota</taxon>
        <taxon>Leviviricetes</taxon>
        <taxon>Norzivirales</taxon>
        <taxon>Duinviridae</taxon>
        <taxon>Samuneavirus</taxon>
        <taxon>Samuneavirus asiocola</taxon>
    </lineage>
</organism>
<protein>
    <recommendedName>
        <fullName evidence="1">RNA-directed RNA polymerase</fullName>
        <ecNumber evidence="1">2.7.7.48</ecNumber>
    </recommendedName>
    <alternativeName>
        <fullName evidence="7">RNA replicase beta chain</fullName>
    </alternativeName>
</protein>
<keyword evidence="12" id="KW-1185">Reference proteome</keyword>
<evidence type="ECO:0000259" key="10">
    <source>
        <dbReference type="PROSITE" id="PS50522"/>
    </source>
</evidence>
<keyword evidence="6" id="KW-0693">Viral RNA replication</keyword>